<dbReference type="EMBL" id="KV745641">
    <property type="protein sequence ID" value="OCK73834.1"/>
    <property type="molecule type" value="Genomic_DNA"/>
</dbReference>
<reference evidence="2 3" key="1">
    <citation type="journal article" date="2016" name="Nat. Commun.">
        <title>Ectomycorrhizal ecology is imprinted in the genome of the dominant symbiotic fungus Cenococcum geophilum.</title>
        <authorList>
            <consortium name="DOE Joint Genome Institute"/>
            <person name="Peter M."/>
            <person name="Kohler A."/>
            <person name="Ohm R.A."/>
            <person name="Kuo A."/>
            <person name="Krutzmann J."/>
            <person name="Morin E."/>
            <person name="Arend M."/>
            <person name="Barry K.W."/>
            <person name="Binder M."/>
            <person name="Choi C."/>
            <person name="Clum A."/>
            <person name="Copeland A."/>
            <person name="Grisel N."/>
            <person name="Haridas S."/>
            <person name="Kipfer T."/>
            <person name="LaButti K."/>
            <person name="Lindquist E."/>
            <person name="Lipzen A."/>
            <person name="Maire R."/>
            <person name="Meier B."/>
            <person name="Mihaltcheva S."/>
            <person name="Molinier V."/>
            <person name="Murat C."/>
            <person name="Poggeler S."/>
            <person name="Quandt C.A."/>
            <person name="Sperisen C."/>
            <person name="Tritt A."/>
            <person name="Tisserant E."/>
            <person name="Crous P.W."/>
            <person name="Henrissat B."/>
            <person name="Nehls U."/>
            <person name="Egli S."/>
            <person name="Spatafora J.W."/>
            <person name="Grigoriev I.V."/>
            <person name="Martin F.M."/>
        </authorList>
    </citation>
    <scope>NUCLEOTIDE SEQUENCE [LARGE SCALE GENOMIC DNA]</scope>
    <source>
        <strain evidence="2 3">CBS 459.81</strain>
    </source>
</reference>
<feature type="compositionally biased region" description="Pro residues" evidence="1">
    <location>
        <begin position="40"/>
        <end position="50"/>
    </location>
</feature>
<evidence type="ECO:0000313" key="3">
    <source>
        <dbReference type="Proteomes" id="UP000250266"/>
    </source>
</evidence>
<dbReference type="AlphaFoldDB" id="A0A8E2J9L1"/>
<name>A0A8E2J9L1_9PEZI</name>
<protein>
    <submittedName>
        <fullName evidence="2">Uncharacterized protein</fullName>
    </submittedName>
</protein>
<evidence type="ECO:0000256" key="1">
    <source>
        <dbReference type="SAM" id="MobiDB-lite"/>
    </source>
</evidence>
<proteinExistence type="predicted"/>
<sequence>MECTVFEEPETVLIEDSPRRSFYLELHRTHPKVPLLQPLAPSPTGSPPPAARLSLPARRPAPSVLSSSLPVAAPAASFYAEAHTCGKVVPALSSSLPSGGLVVEEPALAEYGAESIS</sequence>
<organism evidence="2 3">
    <name type="scientific">Lepidopterella palustris CBS 459.81</name>
    <dbReference type="NCBI Taxonomy" id="1314670"/>
    <lineage>
        <taxon>Eukaryota</taxon>
        <taxon>Fungi</taxon>
        <taxon>Dikarya</taxon>
        <taxon>Ascomycota</taxon>
        <taxon>Pezizomycotina</taxon>
        <taxon>Dothideomycetes</taxon>
        <taxon>Pleosporomycetidae</taxon>
        <taxon>Mytilinidiales</taxon>
        <taxon>Argynnaceae</taxon>
        <taxon>Lepidopterella</taxon>
    </lineage>
</organism>
<keyword evidence="3" id="KW-1185">Reference proteome</keyword>
<feature type="compositionally biased region" description="Low complexity" evidence="1">
    <location>
        <begin position="51"/>
        <end position="61"/>
    </location>
</feature>
<gene>
    <name evidence="2" type="ORF">K432DRAFT_447622</name>
</gene>
<dbReference type="Proteomes" id="UP000250266">
    <property type="component" value="Unassembled WGS sequence"/>
</dbReference>
<accession>A0A8E2J9L1</accession>
<feature type="region of interest" description="Disordered" evidence="1">
    <location>
        <begin position="34"/>
        <end position="61"/>
    </location>
</feature>
<evidence type="ECO:0000313" key="2">
    <source>
        <dbReference type="EMBL" id="OCK73834.1"/>
    </source>
</evidence>